<evidence type="ECO:0000259" key="2">
    <source>
        <dbReference type="Pfam" id="PF00589"/>
    </source>
</evidence>
<accession>A0ABS2ZFE4</accession>
<dbReference type="Gene3D" id="1.10.443.10">
    <property type="entry name" value="Intergrase catalytic core"/>
    <property type="match status" value="1"/>
</dbReference>
<dbReference type="InterPro" id="IPR011010">
    <property type="entry name" value="DNA_brk_join_enz"/>
</dbReference>
<dbReference type="InterPro" id="IPR002104">
    <property type="entry name" value="Integrase_catalytic"/>
</dbReference>
<evidence type="ECO:0000256" key="1">
    <source>
        <dbReference type="ARBA" id="ARBA00023172"/>
    </source>
</evidence>
<keyword evidence="1" id="KW-0233">DNA recombination</keyword>
<evidence type="ECO:0000313" key="4">
    <source>
        <dbReference type="Proteomes" id="UP001319060"/>
    </source>
</evidence>
<protein>
    <submittedName>
        <fullName evidence="3">Tyrosine-type recombinase/integrase</fullName>
    </submittedName>
</protein>
<organism evidence="3 4">
    <name type="scientific">Fictibacillus barbaricus</name>
    <dbReference type="NCBI Taxonomy" id="182136"/>
    <lineage>
        <taxon>Bacteria</taxon>
        <taxon>Bacillati</taxon>
        <taxon>Bacillota</taxon>
        <taxon>Bacilli</taxon>
        <taxon>Bacillales</taxon>
        <taxon>Fictibacillaceae</taxon>
        <taxon>Fictibacillus</taxon>
    </lineage>
</organism>
<sequence length="95" mass="11172">MKDLLQKQWQDRFNDLYFDQDLVICTETGTIQDPQNVLRVMNRISATAKIPRIRFHDIRHTHASILISKVDKVSHRLGHSNAKITLEYYAHLITE</sequence>
<gene>
    <name evidence="3" type="ORF">JYA64_12165</name>
</gene>
<evidence type="ECO:0000313" key="3">
    <source>
        <dbReference type="EMBL" id="MBN3546054.1"/>
    </source>
</evidence>
<keyword evidence="4" id="KW-1185">Reference proteome</keyword>
<reference evidence="3 4" key="1">
    <citation type="submission" date="2021-01" db="EMBL/GenBank/DDBJ databases">
        <title>Genome Sequencing of Type Strains.</title>
        <authorList>
            <person name="Lemaire J.F."/>
            <person name="Inderbitzin P."/>
            <person name="Collins S.B."/>
            <person name="Wespe N."/>
            <person name="Knight-Connoni V."/>
        </authorList>
    </citation>
    <scope>NUCLEOTIDE SEQUENCE [LARGE SCALE GENOMIC DNA]</scope>
    <source>
        <strain evidence="3 4">DSM 14730</strain>
    </source>
</reference>
<dbReference type="InterPro" id="IPR013762">
    <property type="entry name" value="Integrase-like_cat_sf"/>
</dbReference>
<dbReference type="RefSeq" id="WP_188402871.1">
    <property type="nucleotide sequence ID" value="NZ_BMCE01000002.1"/>
</dbReference>
<name>A0ABS2ZFE4_9BACL</name>
<proteinExistence type="predicted"/>
<comment type="caution">
    <text evidence="3">The sequence shown here is derived from an EMBL/GenBank/DDBJ whole genome shotgun (WGS) entry which is preliminary data.</text>
</comment>
<dbReference type="EMBL" id="JAFHKS010000043">
    <property type="protein sequence ID" value="MBN3546054.1"/>
    <property type="molecule type" value="Genomic_DNA"/>
</dbReference>
<dbReference type="Pfam" id="PF00589">
    <property type="entry name" value="Phage_integrase"/>
    <property type="match status" value="1"/>
</dbReference>
<feature type="domain" description="Tyr recombinase" evidence="2">
    <location>
        <begin position="19"/>
        <end position="92"/>
    </location>
</feature>
<dbReference type="Proteomes" id="UP001319060">
    <property type="component" value="Unassembled WGS sequence"/>
</dbReference>
<dbReference type="SUPFAM" id="SSF56349">
    <property type="entry name" value="DNA breaking-rejoining enzymes"/>
    <property type="match status" value="1"/>
</dbReference>